<dbReference type="SUPFAM" id="SSF51126">
    <property type="entry name" value="Pectin lyase-like"/>
    <property type="match status" value="1"/>
</dbReference>
<dbReference type="InterPro" id="IPR011050">
    <property type="entry name" value="Pectin_lyase_fold/virulence"/>
</dbReference>
<dbReference type="AlphaFoldDB" id="A0AAW9RG55"/>
<protein>
    <submittedName>
        <fullName evidence="2">Ig-like domain-containing protein</fullName>
    </submittedName>
</protein>
<organism evidence="2 3">
    <name type="scientific">Elongatibacter sediminis</name>
    <dbReference type="NCBI Taxonomy" id="3119006"/>
    <lineage>
        <taxon>Bacteria</taxon>
        <taxon>Pseudomonadati</taxon>
        <taxon>Pseudomonadota</taxon>
        <taxon>Gammaproteobacteria</taxon>
        <taxon>Chromatiales</taxon>
        <taxon>Wenzhouxiangellaceae</taxon>
        <taxon>Elongatibacter</taxon>
    </lineage>
</organism>
<sequence length="310" mass="31060">MTIRHSTITDNHADSNDNGSADSGGGVYVLNGGSVTLANNLIAANRTGSGSIDSHDLRGVFTTTGYNLVGDNRGAAASFPAGTPNASNDTVGAGPLNSIDPELNVLGMDGGPTPTHSLGFSSPAIDQGRCTSQTADQHGYGNEVTGLRAVDQPVVTNLDDGCDIGAFERGATTTNDPPVANDDSYTVLEDVLFEATDLDGQTTSGDSADDGVLANDTDSDSSLFVSNGGSFTADGLGGSVELAADGGFTYQSPADQSGLATFEYTASDGSDSDSATVSLTVLPVNDAPGFTAASALVEVDESAGPQTVSG</sequence>
<dbReference type="Proteomes" id="UP001359886">
    <property type="component" value="Unassembled WGS sequence"/>
</dbReference>
<accession>A0AAW9RG55</accession>
<evidence type="ECO:0000313" key="3">
    <source>
        <dbReference type="Proteomes" id="UP001359886"/>
    </source>
</evidence>
<evidence type="ECO:0000313" key="2">
    <source>
        <dbReference type="EMBL" id="MEJ8566531.1"/>
    </source>
</evidence>
<dbReference type="InterPro" id="IPR059226">
    <property type="entry name" value="Choice_anch_Q_dom"/>
</dbReference>
<comment type="caution">
    <text evidence="2">The sequence shown here is derived from an EMBL/GenBank/DDBJ whole genome shotgun (WGS) entry which is preliminary data.</text>
</comment>
<name>A0AAW9RG55_9GAMM</name>
<evidence type="ECO:0000256" key="1">
    <source>
        <dbReference type="SAM" id="MobiDB-lite"/>
    </source>
</evidence>
<gene>
    <name evidence="2" type="ORF">V3330_02730</name>
</gene>
<reference evidence="2 3" key="1">
    <citation type="submission" date="2024-02" db="EMBL/GenBank/DDBJ databases">
        <title>A novel Wenzhouxiangellaceae bacterium, isolated from coastal sediments.</title>
        <authorList>
            <person name="Du Z.-J."/>
            <person name="Ye Y.-Q."/>
            <person name="Zhang X.-Y."/>
        </authorList>
    </citation>
    <scope>NUCLEOTIDE SEQUENCE [LARGE SCALE GENOMIC DNA]</scope>
    <source>
        <strain evidence="2 3">CH-27</strain>
    </source>
</reference>
<dbReference type="EMBL" id="JAZHOG010000001">
    <property type="protein sequence ID" value="MEJ8566531.1"/>
    <property type="molecule type" value="Genomic_DNA"/>
</dbReference>
<proteinExistence type="predicted"/>
<dbReference type="RefSeq" id="WP_354693848.1">
    <property type="nucleotide sequence ID" value="NZ_JAZHOG010000001.1"/>
</dbReference>
<dbReference type="NCBIfam" id="NF041518">
    <property type="entry name" value="choice_anch_Q"/>
    <property type="match status" value="1"/>
</dbReference>
<feature type="region of interest" description="Disordered" evidence="1">
    <location>
        <begin position="1"/>
        <end position="20"/>
    </location>
</feature>
<dbReference type="Pfam" id="PF17963">
    <property type="entry name" value="Big_9"/>
    <property type="match status" value="1"/>
</dbReference>
<keyword evidence="3" id="KW-1185">Reference proteome</keyword>